<keyword evidence="2" id="KW-1185">Reference proteome</keyword>
<accession>A0A7J7LIG1</accession>
<dbReference type="Proteomes" id="UP000541444">
    <property type="component" value="Unassembled WGS sequence"/>
</dbReference>
<evidence type="ECO:0000313" key="2">
    <source>
        <dbReference type="Proteomes" id="UP000541444"/>
    </source>
</evidence>
<reference evidence="1 2" key="1">
    <citation type="journal article" date="2020" name="IScience">
        <title>Genome Sequencing of the Endangered Kingdonia uniflora (Circaeasteraceae, Ranunculales) Reveals Potential Mechanisms of Evolutionary Specialization.</title>
        <authorList>
            <person name="Sun Y."/>
            <person name="Deng T."/>
            <person name="Zhang A."/>
            <person name="Moore M.J."/>
            <person name="Landis J.B."/>
            <person name="Lin N."/>
            <person name="Zhang H."/>
            <person name="Zhang X."/>
            <person name="Huang J."/>
            <person name="Zhang X."/>
            <person name="Sun H."/>
            <person name="Wang H."/>
        </authorList>
    </citation>
    <scope>NUCLEOTIDE SEQUENCE [LARGE SCALE GENOMIC DNA]</scope>
    <source>
        <strain evidence="1">TB1705</strain>
        <tissue evidence="1">Leaf</tissue>
    </source>
</reference>
<sequence>MEWKVLEHENGVEISKRRSGSFHTFNSRWLLKSVSPEQFMTVVNAIDAAKCLLTQLDPARWLPKFFVNRLNTMAAPYDDQNKQ</sequence>
<name>A0A7J7LIG1_9MAGN</name>
<dbReference type="OrthoDB" id="1712164at2759"/>
<protein>
    <submittedName>
        <fullName evidence="1">Uncharacterized protein</fullName>
    </submittedName>
</protein>
<organism evidence="1 2">
    <name type="scientific">Kingdonia uniflora</name>
    <dbReference type="NCBI Taxonomy" id="39325"/>
    <lineage>
        <taxon>Eukaryota</taxon>
        <taxon>Viridiplantae</taxon>
        <taxon>Streptophyta</taxon>
        <taxon>Embryophyta</taxon>
        <taxon>Tracheophyta</taxon>
        <taxon>Spermatophyta</taxon>
        <taxon>Magnoliopsida</taxon>
        <taxon>Ranunculales</taxon>
        <taxon>Circaeasteraceae</taxon>
        <taxon>Kingdonia</taxon>
    </lineage>
</organism>
<gene>
    <name evidence="1" type="ORF">GIB67_040007</name>
</gene>
<proteinExistence type="predicted"/>
<evidence type="ECO:0000313" key="1">
    <source>
        <dbReference type="EMBL" id="KAF6142300.1"/>
    </source>
</evidence>
<dbReference type="AlphaFoldDB" id="A0A7J7LIG1"/>
<comment type="caution">
    <text evidence="1">The sequence shown here is derived from an EMBL/GenBank/DDBJ whole genome shotgun (WGS) entry which is preliminary data.</text>
</comment>
<dbReference type="EMBL" id="JACGCM010002266">
    <property type="protein sequence ID" value="KAF6142300.1"/>
    <property type="molecule type" value="Genomic_DNA"/>
</dbReference>